<reference evidence="1 2" key="1">
    <citation type="submission" date="2015-02" db="EMBL/GenBank/DDBJ databases">
        <title>Genome Sequencing of Rickettsiales.</title>
        <authorList>
            <person name="Daugherty S.C."/>
            <person name="Su Q."/>
            <person name="Abolude K."/>
            <person name="Beier-Sexton M."/>
            <person name="Carlyon J.A."/>
            <person name="Carter R."/>
            <person name="Day N.P."/>
            <person name="Dumler S.J."/>
            <person name="Dyachenko V."/>
            <person name="Godinez A."/>
            <person name="Kurtti T.J."/>
            <person name="Lichay M."/>
            <person name="Mullins K.E."/>
            <person name="Ott S."/>
            <person name="Pappas-Brown V."/>
            <person name="Paris D.H."/>
            <person name="Patel P."/>
            <person name="Richards A.L."/>
            <person name="Sadzewicz L."/>
            <person name="Sears K."/>
            <person name="Seidman D."/>
            <person name="Sengamalay N."/>
            <person name="Stenos J."/>
            <person name="Tallon L.J."/>
            <person name="Vincent G."/>
            <person name="Fraser C.M."/>
            <person name="Munderloh U."/>
            <person name="Dunning-Hotopp J.C."/>
        </authorList>
    </citation>
    <scope>NUCLEOTIDE SEQUENCE [LARGE SCALE GENOMIC DNA]</scope>
    <source>
        <strain evidence="1 2">ApMUC09</strain>
    </source>
</reference>
<dbReference type="Proteomes" id="UP000033441">
    <property type="component" value="Unassembled WGS sequence"/>
</dbReference>
<gene>
    <name evidence="1" type="ORF">APHMUC_0225</name>
</gene>
<protein>
    <submittedName>
        <fullName evidence="1">Uncharacterized protein</fullName>
    </submittedName>
</protein>
<sequence length="78" mass="8620">MTLFKTEKGEKVLSVARLLIVVITATMMKVPERFRLKASSVSVYLVRYLRPMPCTMSIVGGCLWGASKVRGISAESLI</sequence>
<accession>A0A0F3N8S5</accession>
<evidence type="ECO:0000313" key="1">
    <source>
        <dbReference type="EMBL" id="KJV64488.1"/>
    </source>
</evidence>
<organism evidence="1 2">
    <name type="scientific">Anaplasma phagocytophilum str. ApMUC09</name>
    <dbReference type="NCBI Taxonomy" id="1359152"/>
    <lineage>
        <taxon>Bacteria</taxon>
        <taxon>Pseudomonadati</taxon>
        <taxon>Pseudomonadota</taxon>
        <taxon>Alphaproteobacteria</taxon>
        <taxon>Rickettsiales</taxon>
        <taxon>Anaplasmataceae</taxon>
        <taxon>Anaplasma</taxon>
        <taxon>phagocytophilum group</taxon>
    </lineage>
</organism>
<evidence type="ECO:0000313" key="2">
    <source>
        <dbReference type="Proteomes" id="UP000033441"/>
    </source>
</evidence>
<name>A0A0F3N8S5_ANAPH</name>
<comment type="caution">
    <text evidence="1">The sequence shown here is derived from an EMBL/GenBank/DDBJ whole genome shotgun (WGS) entry which is preliminary data.</text>
</comment>
<proteinExistence type="predicted"/>
<dbReference type="EMBL" id="LANV01000001">
    <property type="protein sequence ID" value="KJV64488.1"/>
    <property type="molecule type" value="Genomic_DNA"/>
</dbReference>
<dbReference type="PATRIC" id="fig|1359152.3.peg.238"/>
<dbReference type="AlphaFoldDB" id="A0A0F3N8S5"/>